<dbReference type="GO" id="GO:0046872">
    <property type="term" value="F:metal ion binding"/>
    <property type="evidence" value="ECO:0007669"/>
    <property type="project" value="UniProtKB-KW"/>
</dbReference>
<accession>A0A5K7YN91</accession>
<dbReference type="AlphaFoldDB" id="A0A5K7YN91"/>
<keyword evidence="3" id="KW-0949">S-adenosyl-L-methionine</keyword>
<dbReference type="Gene3D" id="3.20.20.70">
    <property type="entry name" value="Aldolase class I"/>
    <property type="match status" value="1"/>
</dbReference>
<dbReference type="InterPro" id="IPR013785">
    <property type="entry name" value="Aldolase_TIM"/>
</dbReference>
<evidence type="ECO:0000256" key="4">
    <source>
        <dbReference type="ARBA" id="ARBA00022723"/>
    </source>
</evidence>
<keyword evidence="2" id="KW-0004">4Fe-4S</keyword>
<evidence type="ECO:0000256" key="6">
    <source>
        <dbReference type="ARBA" id="ARBA00023014"/>
    </source>
</evidence>
<evidence type="ECO:0000259" key="7">
    <source>
        <dbReference type="PROSITE" id="PS51918"/>
    </source>
</evidence>
<evidence type="ECO:0000256" key="1">
    <source>
        <dbReference type="ARBA" id="ARBA00001966"/>
    </source>
</evidence>
<sequence length="457" mass="51068">MKRHNPLKNKRKRPSRQPPRWLTAVVANENGDIFDLEGFAAVGADGPERSVMAAGDTIEMPHGSELMFLPDRRPVVMDLETGQVQALDRNPYAPRERIFPVAVFNSPGVVLTRTCAYEERDGAEILPLFAYGAVGWHRHGFRSAALVVDTEPRQDLRRMPRERIVSGVAHMRSQLPDNRLARHLEHCALTYGCPAGKNFFLGRYEAPLPTSRACNARCLGCISLQRDGRLTSSQNRIAFTPSAEEIAGVALAHIQRVKNSVVSFGQGCEGDPLMAARAITPAVRLIREQTTEGTINMNTNASLPHVLGPLLDAGLDSIRVSMNSVREACYHAYFRPRGYRFSQVLESIDLAIAKGRHVAINYLNCPGFTDSPEEAAALSVFLEKHPVHLIQWRNLNFDPRHYLRTMNRVVPLGPPVGMAHLLQMIRKRFPELRFGYYNPPKERFQASLGTANKRISP</sequence>
<feature type="domain" description="Radical SAM core" evidence="7">
    <location>
        <begin position="200"/>
        <end position="432"/>
    </location>
</feature>
<dbReference type="RefSeq" id="WP_231716233.1">
    <property type="nucleotide sequence ID" value="NZ_AP021874.1"/>
</dbReference>
<evidence type="ECO:0000256" key="3">
    <source>
        <dbReference type="ARBA" id="ARBA00022691"/>
    </source>
</evidence>
<dbReference type="PROSITE" id="PS51918">
    <property type="entry name" value="RADICAL_SAM"/>
    <property type="match status" value="1"/>
</dbReference>
<dbReference type="GO" id="GO:0051539">
    <property type="term" value="F:4 iron, 4 sulfur cluster binding"/>
    <property type="evidence" value="ECO:0007669"/>
    <property type="project" value="UniProtKB-KW"/>
</dbReference>
<evidence type="ECO:0000313" key="8">
    <source>
        <dbReference type="EMBL" id="BBO70278.1"/>
    </source>
</evidence>
<protein>
    <submittedName>
        <fullName evidence="8">Radical SAM protein</fullName>
    </submittedName>
</protein>
<name>A0A5K7YN91_9BACT</name>
<gene>
    <name evidence="8" type="ORF">DSCA_42080</name>
</gene>
<dbReference type="SFLD" id="SFLDS00029">
    <property type="entry name" value="Radical_SAM"/>
    <property type="match status" value="1"/>
</dbReference>
<dbReference type="GO" id="GO:0003824">
    <property type="term" value="F:catalytic activity"/>
    <property type="evidence" value="ECO:0007669"/>
    <property type="project" value="InterPro"/>
</dbReference>
<dbReference type="SFLD" id="SFLDG01109">
    <property type="entry name" value="Uncharacterised_Radical_SAM_Su"/>
    <property type="match status" value="1"/>
</dbReference>
<dbReference type="PANTHER" id="PTHR30352:SF5">
    <property type="entry name" value="PYRUVATE FORMATE-LYASE 1-ACTIVATING ENZYME"/>
    <property type="match status" value="1"/>
</dbReference>
<proteinExistence type="predicted"/>
<dbReference type="PANTHER" id="PTHR30352">
    <property type="entry name" value="PYRUVATE FORMATE-LYASE-ACTIVATING ENZYME"/>
    <property type="match status" value="1"/>
</dbReference>
<dbReference type="SUPFAM" id="SSF102114">
    <property type="entry name" value="Radical SAM enzymes"/>
    <property type="match status" value="1"/>
</dbReference>
<dbReference type="InterPro" id="IPR058240">
    <property type="entry name" value="rSAM_sf"/>
</dbReference>
<comment type="cofactor">
    <cofactor evidence="1">
        <name>[4Fe-4S] cluster</name>
        <dbReference type="ChEBI" id="CHEBI:49883"/>
    </cofactor>
</comment>
<dbReference type="KEGG" id="dalk:DSCA_42080"/>
<dbReference type="InterPro" id="IPR034457">
    <property type="entry name" value="Organic_radical-activating"/>
</dbReference>
<keyword evidence="5" id="KW-0408">Iron</keyword>
<keyword evidence="4" id="KW-0479">Metal-binding</keyword>
<dbReference type="Pfam" id="PF04055">
    <property type="entry name" value="Radical_SAM"/>
    <property type="match status" value="1"/>
</dbReference>
<evidence type="ECO:0000256" key="2">
    <source>
        <dbReference type="ARBA" id="ARBA00022485"/>
    </source>
</evidence>
<dbReference type="InterPro" id="IPR007197">
    <property type="entry name" value="rSAM"/>
</dbReference>
<dbReference type="EMBL" id="AP021874">
    <property type="protein sequence ID" value="BBO70278.1"/>
    <property type="molecule type" value="Genomic_DNA"/>
</dbReference>
<dbReference type="Proteomes" id="UP000427906">
    <property type="component" value="Chromosome"/>
</dbReference>
<evidence type="ECO:0000313" key="9">
    <source>
        <dbReference type="Proteomes" id="UP000427906"/>
    </source>
</evidence>
<dbReference type="CDD" id="cd01335">
    <property type="entry name" value="Radical_SAM"/>
    <property type="match status" value="1"/>
</dbReference>
<keyword evidence="9" id="KW-1185">Reference proteome</keyword>
<organism evidence="8 9">
    <name type="scientific">Desulfosarcina alkanivorans</name>
    <dbReference type="NCBI Taxonomy" id="571177"/>
    <lineage>
        <taxon>Bacteria</taxon>
        <taxon>Pseudomonadati</taxon>
        <taxon>Thermodesulfobacteriota</taxon>
        <taxon>Desulfobacteria</taxon>
        <taxon>Desulfobacterales</taxon>
        <taxon>Desulfosarcinaceae</taxon>
        <taxon>Desulfosarcina</taxon>
    </lineage>
</organism>
<reference evidence="8 9" key="1">
    <citation type="submission" date="2019-11" db="EMBL/GenBank/DDBJ databases">
        <title>Comparative genomics of hydrocarbon-degrading Desulfosarcina strains.</title>
        <authorList>
            <person name="Watanabe M."/>
            <person name="Kojima H."/>
            <person name="Fukui M."/>
        </authorList>
    </citation>
    <scope>NUCLEOTIDE SEQUENCE [LARGE SCALE GENOMIC DNA]</scope>
    <source>
        <strain evidence="8 9">PL12</strain>
    </source>
</reference>
<keyword evidence="6" id="KW-0411">Iron-sulfur</keyword>
<evidence type="ECO:0000256" key="5">
    <source>
        <dbReference type="ARBA" id="ARBA00023004"/>
    </source>
</evidence>